<feature type="chain" id="PRO_5018022111" description="PiggyBac transposable element-derived protein domain-containing protein" evidence="1">
    <location>
        <begin position="19"/>
        <end position="145"/>
    </location>
</feature>
<accession>A0A3N4K6R7</accession>
<evidence type="ECO:0000313" key="3">
    <source>
        <dbReference type="EMBL" id="RPB06224.1"/>
    </source>
</evidence>
<sequence>MNSCPWLPIMVELKIWLAVVIYMRLHPTRKSTEYWHQDGFTPIHLPTCYISLFHFQQIHCFFHVSMPLKSQEKKVSKNWYYKVKPLSTLLHTACKKYYIPAMNIAIDEIMVSFQGRSSYTLKVPNKLIGKRYQIFSICDAGYTIY</sequence>
<protein>
    <recommendedName>
        <fullName evidence="2">PiggyBac transposable element-derived protein domain-containing protein</fullName>
    </recommendedName>
</protein>
<evidence type="ECO:0000259" key="2">
    <source>
        <dbReference type="Pfam" id="PF13843"/>
    </source>
</evidence>
<feature type="domain" description="PiggyBac transposable element-derived protein" evidence="2">
    <location>
        <begin position="12"/>
        <end position="144"/>
    </location>
</feature>
<dbReference type="Pfam" id="PF13843">
    <property type="entry name" value="DDE_Tnp_1_7"/>
    <property type="match status" value="1"/>
</dbReference>
<dbReference type="EMBL" id="ML120351">
    <property type="protein sequence ID" value="RPB06224.1"/>
    <property type="molecule type" value="Genomic_DNA"/>
</dbReference>
<evidence type="ECO:0000256" key="1">
    <source>
        <dbReference type="SAM" id="SignalP"/>
    </source>
</evidence>
<evidence type="ECO:0000313" key="4">
    <source>
        <dbReference type="Proteomes" id="UP000276215"/>
    </source>
</evidence>
<dbReference type="InterPro" id="IPR029526">
    <property type="entry name" value="PGBD"/>
</dbReference>
<feature type="signal peptide" evidence="1">
    <location>
        <begin position="1"/>
        <end position="18"/>
    </location>
</feature>
<reference evidence="3 4" key="1">
    <citation type="journal article" date="2018" name="Nat. Ecol. Evol.">
        <title>Pezizomycetes genomes reveal the molecular basis of ectomycorrhizal truffle lifestyle.</title>
        <authorList>
            <person name="Murat C."/>
            <person name="Payen T."/>
            <person name="Noel B."/>
            <person name="Kuo A."/>
            <person name="Morin E."/>
            <person name="Chen J."/>
            <person name="Kohler A."/>
            <person name="Krizsan K."/>
            <person name="Balestrini R."/>
            <person name="Da Silva C."/>
            <person name="Montanini B."/>
            <person name="Hainaut M."/>
            <person name="Levati E."/>
            <person name="Barry K.W."/>
            <person name="Belfiori B."/>
            <person name="Cichocki N."/>
            <person name="Clum A."/>
            <person name="Dockter R.B."/>
            <person name="Fauchery L."/>
            <person name="Guy J."/>
            <person name="Iotti M."/>
            <person name="Le Tacon F."/>
            <person name="Lindquist E.A."/>
            <person name="Lipzen A."/>
            <person name="Malagnac F."/>
            <person name="Mello A."/>
            <person name="Molinier V."/>
            <person name="Miyauchi S."/>
            <person name="Poulain J."/>
            <person name="Riccioni C."/>
            <person name="Rubini A."/>
            <person name="Sitrit Y."/>
            <person name="Splivallo R."/>
            <person name="Traeger S."/>
            <person name="Wang M."/>
            <person name="Zifcakova L."/>
            <person name="Wipf D."/>
            <person name="Zambonelli A."/>
            <person name="Paolocci F."/>
            <person name="Nowrousian M."/>
            <person name="Ottonello S."/>
            <person name="Baldrian P."/>
            <person name="Spatafora J.W."/>
            <person name="Henrissat B."/>
            <person name="Nagy L.G."/>
            <person name="Aury J.M."/>
            <person name="Wincker P."/>
            <person name="Grigoriev I.V."/>
            <person name="Bonfante P."/>
            <person name="Martin F.M."/>
        </authorList>
    </citation>
    <scope>NUCLEOTIDE SEQUENCE [LARGE SCALE GENOMIC DNA]</scope>
    <source>
        <strain evidence="3 4">120613-1</strain>
    </source>
</reference>
<dbReference type="PANTHER" id="PTHR46599">
    <property type="entry name" value="PIGGYBAC TRANSPOSABLE ELEMENT-DERIVED PROTEIN 4"/>
    <property type="match status" value="1"/>
</dbReference>
<gene>
    <name evidence="3" type="ORF">L873DRAFT_1756741</name>
</gene>
<dbReference type="Proteomes" id="UP000276215">
    <property type="component" value="Unassembled WGS sequence"/>
</dbReference>
<name>A0A3N4K6R7_9PEZI</name>
<proteinExistence type="predicted"/>
<organism evidence="3 4">
    <name type="scientific">Choiromyces venosus 120613-1</name>
    <dbReference type="NCBI Taxonomy" id="1336337"/>
    <lineage>
        <taxon>Eukaryota</taxon>
        <taxon>Fungi</taxon>
        <taxon>Dikarya</taxon>
        <taxon>Ascomycota</taxon>
        <taxon>Pezizomycotina</taxon>
        <taxon>Pezizomycetes</taxon>
        <taxon>Pezizales</taxon>
        <taxon>Tuberaceae</taxon>
        <taxon>Choiromyces</taxon>
    </lineage>
</organism>
<keyword evidence="1" id="KW-0732">Signal</keyword>
<dbReference type="OrthoDB" id="5428673at2759"/>
<dbReference type="PANTHER" id="PTHR46599:SF3">
    <property type="entry name" value="PIGGYBAC TRANSPOSABLE ELEMENT-DERIVED PROTEIN 4"/>
    <property type="match status" value="1"/>
</dbReference>
<dbReference type="AlphaFoldDB" id="A0A3N4K6R7"/>
<keyword evidence="4" id="KW-1185">Reference proteome</keyword>
<dbReference type="STRING" id="1336337.A0A3N4K6R7"/>